<proteinExistence type="predicted"/>
<dbReference type="RefSeq" id="WP_153045808.1">
    <property type="nucleotide sequence ID" value="NZ_BAAADT010000017.1"/>
</dbReference>
<sequence>MNQPIDISAHWCHADEANEGTNPTLAEWRLSINDQIATTLIELGTGKLRDHLLAPMDIFAEWIAINWWRLRWEPAITSSHDWKMSHFLPSIGNGIAWPNVSIASDGDFVHFRSRPTRSQGSGMPVKFVSHFDEWVPAEAFEQGIDKFMSKVTTHLLHSKYREDVAKLWDEIIEERNDTNLSTWRRLEALLGYDPDQAPDEIISSLINRFNELGKESINEVAAEGRSQSLSLLKKLEVEINNGTKGKLPPDDKSLKTAIEKIPKNQAVWRRASDAAALARKQWRLGNGPISDNQLLELLQLPRHVLGSNSHDSHLSVGLRTDENLRISLGGKRLEGRRFALARVLADNLISSPSDHLLPITRSGTSRQRFQRAFAQEFLCPFSSIKEEIGDEPSNEDFIEDISDKYGVSPMTVEHLLINRGIIQAA</sequence>
<dbReference type="AlphaFoldDB" id="A0A291PCA3"/>
<dbReference type="Proteomes" id="UP000219993">
    <property type="component" value="Chromosome"/>
</dbReference>
<organism evidence="1 2">
    <name type="scientific">Halomonas beimenensis</name>
    <dbReference type="NCBI Taxonomy" id="475662"/>
    <lineage>
        <taxon>Bacteria</taxon>
        <taxon>Pseudomonadati</taxon>
        <taxon>Pseudomonadota</taxon>
        <taxon>Gammaproteobacteria</taxon>
        <taxon>Oceanospirillales</taxon>
        <taxon>Halomonadaceae</taxon>
        <taxon>Halomonas</taxon>
    </lineage>
</organism>
<evidence type="ECO:0000313" key="2">
    <source>
        <dbReference type="Proteomes" id="UP000219993"/>
    </source>
</evidence>
<evidence type="ECO:0000313" key="1">
    <source>
        <dbReference type="EMBL" id="ATJ84471.1"/>
    </source>
</evidence>
<gene>
    <name evidence="1" type="ORF">BEI_3484</name>
</gene>
<dbReference type="KEGG" id="hbe:BEI_3484"/>
<dbReference type="EMBL" id="CP021435">
    <property type="protein sequence ID" value="ATJ84471.1"/>
    <property type="molecule type" value="Genomic_DNA"/>
</dbReference>
<name>A0A291PCA3_9GAMM</name>
<evidence type="ECO:0008006" key="3">
    <source>
        <dbReference type="Google" id="ProtNLM"/>
    </source>
</evidence>
<accession>A0A291PCA3</accession>
<dbReference type="OrthoDB" id="596881at2"/>
<reference evidence="1 2" key="1">
    <citation type="journal article" date="2017" name="Sci. Rep.">
        <title>Revealing the Saline Adaptation Strategies of the Halophilic Bacterium Halomonas beimenensis through High-throughput Omics and Transposon Mutagenesis Approaches.</title>
        <authorList>
            <person name="Chen Y.H."/>
            <person name="Lin S.S."/>
            <person name="Shyu Y.T."/>
        </authorList>
    </citation>
    <scope>NUCLEOTIDE SEQUENCE [LARGE SCALE GENOMIC DNA]</scope>
    <source>
        <strain evidence="1 2">NTU-111</strain>
    </source>
</reference>
<keyword evidence="2" id="KW-1185">Reference proteome</keyword>
<protein>
    <recommendedName>
        <fullName evidence="3">IrrE N-terminal-like domain-containing protein</fullName>
    </recommendedName>
</protein>